<dbReference type="PANTHER" id="PTHR30001:SF0">
    <property type="entry name" value="RIBONUCLEASE G"/>
    <property type="match status" value="1"/>
</dbReference>
<proteinExistence type="predicted"/>
<dbReference type="InterPro" id="IPR019307">
    <property type="entry name" value="RNA-bd_AU-1/RNase_E/G"/>
</dbReference>
<keyword evidence="8" id="KW-1185">Reference proteome</keyword>
<dbReference type="InterPro" id="IPR004659">
    <property type="entry name" value="RNase_E/G"/>
</dbReference>
<keyword evidence="5" id="KW-0694">RNA-binding</keyword>
<evidence type="ECO:0000313" key="8">
    <source>
        <dbReference type="Proteomes" id="UP000559626"/>
    </source>
</evidence>
<dbReference type="Proteomes" id="UP000559626">
    <property type="component" value="Unassembled WGS sequence"/>
</dbReference>
<dbReference type="CDD" id="cd04453">
    <property type="entry name" value="S1_RNase_E"/>
    <property type="match status" value="1"/>
</dbReference>
<comment type="cofactor">
    <cofactor evidence="1">
        <name>Mg(2+)</name>
        <dbReference type="ChEBI" id="CHEBI:18420"/>
    </cofactor>
</comment>
<dbReference type="NCBIfam" id="TIGR00757">
    <property type="entry name" value="RNaseEG"/>
    <property type="match status" value="1"/>
</dbReference>
<evidence type="ECO:0000256" key="4">
    <source>
        <dbReference type="ARBA" id="ARBA00022842"/>
    </source>
</evidence>
<dbReference type="SUPFAM" id="SSF50249">
    <property type="entry name" value="Nucleic acid-binding proteins"/>
    <property type="match status" value="1"/>
</dbReference>
<dbReference type="InterPro" id="IPR003029">
    <property type="entry name" value="S1_domain"/>
</dbReference>
<dbReference type="SMART" id="SM00316">
    <property type="entry name" value="S1"/>
    <property type="match status" value="1"/>
</dbReference>
<evidence type="ECO:0000259" key="6">
    <source>
        <dbReference type="PROSITE" id="PS50126"/>
    </source>
</evidence>
<evidence type="ECO:0000313" key="7">
    <source>
        <dbReference type="EMBL" id="NML66388.1"/>
    </source>
</evidence>
<evidence type="ECO:0000256" key="3">
    <source>
        <dbReference type="ARBA" id="ARBA00022801"/>
    </source>
</evidence>
<sequence length="537" mass="60154">MSNELIINSTPEGERIALLQDKRLIEYHFDRNDTNYAVGDIFLGTVRKVMPGLNAAFVDIGSEKDAFLHYGDLGEQYPSLQKWVNGVMKHQLQTPGLENFTLEGPLDKVGKADSVFKKGQALLVQIVKEPISTKGPRVSTDISMAGRYLVLLPFTNSISVSKKIVSKAERDRLKRLIASIKPEGFGVIIRTVAEGREVAELDRDMQSMVDNWNTLYENLRKGQPRDKMLGELGRTSSMLRDMLNESFDSIVVDTPGRFEEMKGYVQKIAPDKVGLVKLYNNKVKVFENLGIEKQLKTLFGKTVSVPGGGYLVIEHTEALHVVDVNSGSKSNQENDQEATALMINLGAAKEVARQLRLRDMGGIIVVDFIDMRSAESRKKVEDAVYHVMKQDKAKFTILPITKFGLMQITRQRVRPAETIVTGEVCPTCGGTGKISASIQVTDEIENSIDDLLVNQNQNGLTLFVHPFLHAYYTKGLVSKQMKWYLKYYKWVKVMKDSSLGLTDFRIEDEQGEQIELHSAAGAMARAQDRELVIESTE</sequence>
<keyword evidence="4" id="KW-0460">Magnesium</keyword>
<dbReference type="PROSITE" id="PS50126">
    <property type="entry name" value="S1"/>
    <property type="match status" value="1"/>
</dbReference>
<accession>A0A7Y0FMY8</accession>
<name>A0A7Y0FMY8_9BACT</name>
<keyword evidence="3" id="KW-0378">Hydrolase</keyword>
<dbReference type="RefSeq" id="WP_169532033.1">
    <property type="nucleotide sequence ID" value="NZ_JABBGH010000002.1"/>
</dbReference>
<evidence type="ECO:0000256" key="2">
    <source>
        <dbReference type="ARBA" id="ARBA00022723"/>
    </source>
</evidence>
<dbReference type="Pfam" id="PF10150">
    <property type="entry name" value="RNase_E_G"/>
    <property type="match status" value="1"/>
</dbReference>
<dbReference type="AlphaFoldDB" id="A0A7Y0FMY8"/>
<feature type="domain" description="S1 motif" evidence="6">
    <location>
        <begin position="39"/>
        <end position="147"/>
    </location>
</feature>
<dbReference type="GO" id="GO:0046872">
    <property type="term" value="F:metal ion binding"/>
    <property type="evidence" value="ECO:0007669"/>
    <property type="project" value="UniProtKB-KW"/>
</dbReference>
<organism evidence="7 8">
    <name type="scientific">Hymenobacter polaris</name>
    <dbReference type="NCBI Taxonomy" id="2682546"/>
    <lineage>
        <taxon>Bacteria</taxon>
        <taxon>Pseudomonadati</taxon>
        <taxon>Bacteroidota</taxon>
        <taxon>Cytophagia</taxon>
        <taxon>Cytophagales</taxon>
        <taxon>Hymenobacteraceae</taxon>
        <taxon>Hymenobacter</taxon>
    </lineage>
</organism>
<dbReference type="GO" id="GO:0004540">
    <property type="term" value="F:RNA nuclease activity"/>
    <property type="evidence" value="ECO:0007669"/>
    <property type="project" value="InterPro"/>
</dbReference>
<comment type="caution">
    <text evidence="7">The sequence shown here is derived from an EMBL/GenBank/DDBJ whole genome shotgun (WGS) entry which is preliminary data.</text>
</comment>
<evidence type="ECO:0000256" key="1">
    <source>
        <dbReference type="ARBA" id="ARBA00001946"/>
    </source>
</evidence>
<evidence type="ECO:0000256" key="5">
    <source>
        <dbReference type="ARBA" id="ARBA00022884"/>
    </source>
</evidence>
<dbReference type="GO" id="GO:0016787">
    <property type="term" value="F:hydrolase activity"/>
    <property type="evidence" value="ECO:0007669"/>
    <property type="project" value="UniProtKB-KW"/>
</dbReference>
<dbReference type="InterPro" id="IPR012340">
    <property type="entry name" value="NA-bd_OB-fold"/>
</dbReference>
<dbReference type="EMBL" id="JABBGH010000002">
    <property type="protein sequence ID" value="NML66388.1"/>
    <property type="molecule type" value="Genomic_DNA"/>
</dbReference>
<dbReference type="GO" id="GO:0005737">
    <property type="term" value="C:cytoplasm"/>
    <property type="evidence" value="ECO:0007669"/>
    <property type="project" value="TreeGrafter"/>
</dbReference>
<dbReference type="Gene3D" id="2.40.50.140">
    <property type="entry name" value="Nucleic acid-binding proteins"/>
    <property type="match status" value="1"/>
</dbReference>
<dbReference type="GO" id="GO:0006364">
    <property type="term" value="P:rRNA processing"/>
    <property type="evidence" value="ECO:0007669"/>
    <property type="project" value="TreeGrafter"/>
</dbReference>
<gene>
    <name evidence="7" type="ORF">HHL22_14345</name>
</gene>
<protein>
    <submittedName>
        <fullName evidence="7">Rne/Rng family ribonuclease</fullName>
    </submittedName>
</protein>
<dbReference type="PANTHER" id="PTHR30001">
    <property type="entry name" value="RIBONUCLEASE"/>
    <property type="match status" value="1"/>
</dbReference>
<dbReference type="GO" id="GO:0003723">
    <property type="term" value="F:RNA binding"/>
    <property type="evidence" value="ECO:0007669"/>
    <property type="project" value="UniProtKB-KW"/>
</dbReference>
<keyword evidence="2" id="KW-0479">Metal-binding</keyword>
<reference evidence="7 8" key="1">
    <citation type="submission" date="2020-04" db="EMBL/GenBank/DDBJ databases">
        <title>Hymenobacter polaris sp. nov., isolated from Arctic soil.</title>
        <authorList>
            <person name="Dahal R.H."/>
        </authorList>
    </citation>
    <scope>NUCLEOTIDE SEQUENCE [LARGE SCALE GENOMIC DNA]</scope>
    <source>
        <strain evidence="7 8">RP-2-7</strain>
    </source>
</reference>